<dbReference type="SUPFAM" id="SSF49695">
    <property type="entry name" value="gamma-Crystallin-like"/>
    <property type="match status" value="1"/>
</dbReference>
<accession>A0A2H5Y5X7</accession>
<protein>
    <submittedName>
        <fullName evidence="1">Uncharacterized protein</fullName>
    </submittedName>
</protein>
<dbReference type="AlphaFoldDB" id="A0A2H5Y5X7"/>
<name>A0A2H5Y5X7_9CHLR</name>
<evidence type="ECO:0000313" key="2">
    <source>
        <dbReference type="Proteomes" id="UP000236642"/>
    </source>
</evidence>
<evidence type="ECO:0000313" key="1">
    <source>
        <dbReference type="EMBL" id="GBD08708.1"/>
    </source>
</evidence>
<dbReference type="InterPro" id="IPR011024">
    <property type="entry name" value="G_crystallin-like"/>
</dbReference>
<dbReference type="Gene3D" id="2.60.20.10">
    <property type="entry name" value="Crystallins"/>
    <property type="match status" value="1"/>
</dbReference>
<comment type="caution">
    <text evidence="1">The sequence shown here is derived from an EMBL/GenBank/DDBJ whole genome shotgun (WGS) entry which is preliminary data.</text>
</comment>
<dbReference type="Proteomes" id="UP000236642">
    <property type="component" value="Unassembled WGS sequence"/>
</dbReference>
<gene>
    <name evidence="1" type="ORF">HRbin22_00949</name>
</gene>
<proteinExistence type="predicted"/>
<sequence>MRLLRSWRWMTGFGMLTLLLGGLALATLGAAGRPPWGDPARPVWYYGRLVPFGELLARGIEPHCHDGLGPGVITCYNTNEELAAATGLDLPGTDPDRVRRLRETMGRPDAPSAGTAYVPVWYYGRLVPFEELLNQGIEPHCHDGLGPGIITCYNTNEELAAATGLDLPGVDHNRVEQLRRSGAVLPAQCAYYAVVWQDIYYGGRNVALCYDYNDFRSINFNDIASSIFIPSGAGASTYFEDINYGGDRRTFTMSIPDLRAYNFNDVISSARRGY</sequence>
<reference evidence="2" key="1">
    <citation type="submission" date="2017-09" db="EMBL/GenBank/DDBJ databases">
        <title>Metaegenomics of thermophilic ammonia-oxidizing enrichment culture.</title>
        <authorList>
            <person name="Kato S."/>
            <person name="Suzuki K."/>
        </authorList>
    </citation>
    <scope>NUCLEOTIDE SEQUENCE [LARGE SCALE GENOMIC DNA]</scope>
</reference>
<organism evidence="1 2">
    <name type="scientific">Candidatus Thermoflexus japonica</name>
    <dbReference type="NCBI Taxonomy" id="2035417"/>
    <lineage>
        <taxon>Bacteria</taxon>
        <taxon>Bacillati</taxon>
        <taxon>Chloroflexota</taxon>
        <taxon>Thermoflexia</taxon>
        <taxon>Thermoflexales</taxon>
        <taxon>Thermoflexaceae</taxon>
        <taxon>Thermoflexus</taxon>
    </lineage>
</organism>
<dbReference type="EMBL" id="BEHY01000016">
    <property type="protein sequence ID" value="GBD08708.1"/>
    <property type="molecule type" value="Genomic_DNA"/>
</dbReference>